<dbReference type="CDD" id="cd19987">
    <property type="entry name" value="PBP1_SBP-like"/>
    <property type="match status" value="1"/>
</dbReference>
<dbReference type="PROSITE" id="PS51257">
    <property type="entry name" value="PROKAR_LIPOPROTEIN"/>
    <property type="match status" value="1"/>
</dbReference>
<dbReference type="InterPro" id="IPR028082">
    <property type="entry name" value="Peripla_BP_I"/>
</dbReference>
<dbReference type="AlphaFoldDB" id="M0MHL6"/>
<evidence type="ECO:0000256" key="2">
    <source>
        <dbReference type="SAM" id="MobiDB-lite"/>
    </source>
</evidence>
<evidence type="ECO:0000256" key="1">
    <source>
        <dbReference type="ARBA" id="ARBA00022729"/>
    </source>
</evidence>
<dbReference type="Proteomes" id="UP000011669">
    <property type="component" value="Unassembled WGS sequence"/>
</dbReference>
<dbReference type="PANTHER" id="PTHR30483">
    <property type="entry name" value="LEUCINE-SPECIFIC-BINDING PROTEIN"/>
    <property type="match status" value="1"/>
</dbReference>
<keyword evidence="1" id="KW-0732">Signal</keyword>
<feature type="region of interest" description="Disordered" evidence="2">
    <location>
        <begin position="42"/>
        <end position="86"/>
    </location>
</feature>
<gene>
    <name evidence="4" type="ORF">C449_11728</name>
</gene>
<feature type="compositionally biased region" description="Gly residues" evidence="2">
    <location>
        <begin position="42"/>
        <end position="78"/>
    </location>
</feature>
<dbReference type="Gene3D" id="3.40.50.2300">
    <property type="match status" value="2"/>
</dbReference>
<dbReference type="EMBL" id="AOMD01000025">
    <property type="protein sequence ID" value="EMA44194.1"/>
    <property type="molecule type" value="Genomic_DNA"/>
</dbReference>
<dbReference type="InParanoid" id="M0MHL6"/>
<name>M0MHL6_9EURY</name>
<feature type="domain" description="Leucine-binding protein" evidence="3">
    <location>
        <begin position="93"/>
        <end position="443"/>
    </location>
</feature>
<dbReference type="OrthoDB" id="264684at2157"/>
<dbReference type="SUPFAM" id="SSF53822">
    <property type="entry name" value="Periplasmic binding protein-like I"/>
    <property type="match status" value="1"/>
</dbReference>
<evidence type="ECO:0000313" key="4">
    <source>
        <dbReference type="EMBL" id="EMA44194.1"/>
    </source>
</evidence>
<dbReference type="Pfam" id="PF13458">
    <property type="entry name" value="Peripla_BP_6"/>
    <property type="match status" value="1"/>
</dbReference>
<sequence>MRREDTGQTRRDVLKLAGASGTVGIAGLAGCLGGGGDGNDSGGGSGSGGGGGGNGSGGGGNGSGGGGGGNGSGGGGGDYPSLGNFPVEGDTATFGLTVPQSGSYQAEGASELNAYELAIDHLNNGGGWVDSFEDLSGDGVLGKQIDFVEGDTATDPDTARNAASRMINRDNVIMFTGGSSSAVAIALQSLAQQEKVLYQCCLTHSNATTGADCRRYAFREMFNGYTTAQALVPPVTEEYGDDLNFYQLYADYTWGQSVQSSMKQFFEEAGWTEVGNTATPLGTSDFSSYLSEAQSSDADALFLVEYGLDGANSLKQAANQGLNEEMEIVVPLYNQLVAGNAKQAIPGVFGTTAWDPGIDNEPSNTFADAFQQEYGNPPPGVAHVAYAQTLQYAAAAERAGTFYPPEVIRQLEGYEYNNIGLGQEVMRKCDHQAQRAIPVVQGKPVDQQSDGDLLNLVNLVPSDQVGYDCNTGPAAECELGSYE</sequence>
<dbReference type="PATRIC" id="fig|1227455.4.peg.2404"/>
<comment type="caution">
    <text evidence="4">The sequence shown here is derived from an EMBL/GenBank/DDBJ whole genome shotgun (WGS) entry which is preliminary data.</text>
</comment>
<evidence type="ECO:0000259" key="3">
    <source>
        <dbReference type="Pfam" id="PF13458"/>
    </source>
</evidence>
<proteinExistence type="predicted"/>
<evidence type="ECO:0000313" key="5">
    <source>
        <dbReference type="Proteomes" id="UP000011669"/>
    </source>
</evidence>
<dbReference type="InterPro" id="IPR028081">
    <property type="entry name" value="Leu-bd"/>
</dbReference>
<reference evidence="4 5" key="1">
    <citation type="journal article" date="2014" name="PLoS Genet.">
        <title>Phylogenetically driven sequencing of extremely halophilic archaea reveals strategies for static and dynamic osmo-response.</title>
        <authorList>
            <person name="Becker E.A."/>
            <person name="Seitzer P.M."/>
            <person name="Tritt A."/>
            <person name="Larsen D."/>
            <person name="Krusor M."/>
            <person name="Yao A.I."/>
            <person name="Wu D."/>
            <person name="Madern D."/>
            <person name="Eisen J.A."/>
            <person name="Darling A.E."/>
            <person name="Facciotti M.T."/>
        </authorList>
    </citation>
    <scope>NUCLEOTIDE SEQUENCE [LARGE SCALE GENOMIC DNA]</scope>
    <source>
        <strain evidence="4 5">DSM 5350</strain>
    </source>
</reference>
<protein>
    <submittedName>
        <fullName evidence="4">Putative branched-chain amino acids ABC transporter periplasmic substrate-binding protein</fullName>
    </submittedName>
</protein>
<dbReference type="RefSeq" id="WP_006078205.1">
    <property type="nucleotide sequence ID" value="NZ_AOMD01000025.1"/>
</dbReference>
<dbReference type="PANTHER" id="PTHR30483:SF6">
    <property type="entry name" value="PERIPLASMIC BINDING PROTEIN OF ABC TRANSPORTER FOR NATURAL AMINO ACIDS"/>
    <property type="match status" value="1"/>
</dbReference>
<dbReference type="STRING" id="1227455.C449_11728"/>
<keyword evidence="5" id="KW-1185">Reference proteome</keyword>
<accession>M0MHL6</accession>
<organism evidence="4 5">
    <name type="scientific">Halococcus saccharolyticus DSM 5350</name>
    <dbReference type="NCBI Taxonomy" id="1227455"/>
    <lineage>
        <taxon>Archaea</taxon>
        <taxon>Methanobacteriati</taxon>
        <taxon>Methanobacteriota</taxon>
        <taxon>Stenosarchaea group</taxon>
        <taxon>Halobacteria</taxon>
        <taxon>Halobacteriales</taxon>
        <taxon>Halococcaceae</taxon>
        <taxon>Halococcus</taxon>
    </lineage>
</organism>
<dbReference type="InterPro" id="IPR051010">
    <property type="entry name" value="BCAA_transport"/>
</dbReference>